<gene>
    <name evidence="7" type="ORF">AYP45_08905</name>
</gene>
<dbReference type="PROSITE" id="PS51918">
    <property type="entry name" value="RADICAL_SAM"/>
    <property type="match status" value="1"/>
</dbReference>
<evidence type="ECO:0000259" key="6">
    <source>
        <dbReference type="PROSITE" id="PS51918"/>
    </source>
</evidence>
<evidence type="ECO:0000256" key="1">
    <source>
        <dbReference type="ARBA" id="ARBA00001966"/>
    </source>
</evidence>
<dbReference type="Pfam" id="PF04055">
    <property type="entry name" value="Radical_SAM"/>
    <property type="match status" value="1"/>
</dbReference>
<dbReference type="PANTHER" id="PTHR43409">
    <property type="entry name" value="ANAEROBIC MAGNESIUM-PROTOPORPHYRIN IX MONOMETHYL ESTER CYCLASE-RELATED"/>
    <property type="match status" value="1"/>
</dbReference>
<keyword evidence="2" id="KW-0949">S-adenosyl-L-methionine</keyword>
<feature type="domain" description="Radical SAM core" evidence="6">
    <location>
        <begin position="10"/>
        <end position="254"/>
    </location>
</feature>
<evidence type="ECO:0000313" key="7">
    <source>
        <dbReference type="EMBL" id="OOP56462.1"/>
    </source>
</evidence>
<dbReference type="SMART" id="SM00729">
    <property type="entry name" value="Elp3"/>
    <property type="match status" value="1"/>
</dbReference>
<dbReference type="Gene3D" id="3.20.20.70">
    <property type="entry name" value="Aldolase class I"/>
    <property type="match status" value="1"/>
</dbReference>
<dbReference type="SUPFAM" id="SSF102114">
    <property type="entry name" value="Radical SAM enzymes"/>
    <property type="match status" value="1"/>
</dbReference>
<dbReference type="CDD" id="cd01335">
    <property type="entry name" value="Radical_SAM"/>
    <property type="match status" value="1"/>
</dbReference>
<dbReference type="EMBL" id="AYTS01000079">
    <property type="protein sequence ID" value="OOP56462.1"/>
    <property type="molecule type" value="Genomic_DNA"/>
</dbReference>
<dbReference type="Proteomes" id="UP000189681">
    <property type="component" value="Unassembled WGS sequence"/>
</dbReference>
<evidence type="ECO:0000256" key="4">
    <source>
        <dbReference type="ARBA" id="ARBA00023004"/>
    </source>
</evidence>
<dbReference type="InterPro" id="IPR051198">
    <property type="entry name" value="BchE-like"/>
</dbReference>
<evidence type="ECO:0000256" key="5">
    <source>
        <dbReference type="ARBA" id="ARBA00023014"/>
    </source>
</evidence>
<keyword evidence="3" id="KW-0479">Metal-binding</keyword>
<evidence type="ECO:0000313" key="8">
    <source>
        <dbReference type="Proteomes" id="UP000189681"/>
    </source>
</evidence>
<protein>
    <recommendedName>
        <fullName evidence="6">Radical SAM core domain-containing protein</fullName>
    </recommendedName>
</protein>
<proteinExistence type="predicted"/>
<dbReference type="SFLD" id="SFLDG01095">
    <property type="entry name" value="Uncharacterised_Radical_SAM_Su"/>
    <property type="match status" value="1"/>
</dbReference>
<accession>A0A1V4ATJ1</accession>
<dbReference type="SFLD" id="SFLDS00029">
    <property type="entry name" value="Radical_SAM"/>
    <property type="match status" value="1"/>
</dbReference>
<evidence type="ECO:0000256" key="2">
    <source>
        <dbReference type="ARBA" id="ARBA00022691"/>
    </source>
</evidence>
<dbReference type="SFLD" id="SFLDG01082">
    <property type="entry name" value="B12-binding_domain_containing"/>
    <property type="match status" value="1"/>
</dbReference>
<comment type="cofactor">
    <cofactor evidence="1">
        <name>[4Fe-4S] cluster</name>
        <dbReference type="ChEBI" id="CHEBI:49883"/>
    </cofactor>
</comment>
<dbReference type="GO" id="GO:0051536">
    <property type="term" value="F:iron-sulfur cluster binding"/>
    <property type="evidence" value="ECO:0007669"/>
    <property type="project" value="UniProtKB-KW"/>
</dbReference>
<keyword evidence="4" id="KW-0408">Iron</keyword>
<dbReference type="PANTHER" id="PTHR43409:SF4">
    <property type="entry name" value="RADICAL SAM SUPERFAMILY PROTEIN"/>
    <property type="match status" value="1"/>
</dbReference>
<dbReference type="InterPro" id="IPR006638">
    <property type="entry name" value="Elp3/MiaA/NifB-like_rSAM"/>
</dbReference>
<evidence type="ECO:0000256" key="3">
    <source>
        <dbReference type="ARBA" id="ARBA00022723"/>
    </source>
</evidence>
<dbReference type="GO" id="GO:0046872">
    <property type="term" value="F:metal ion binding"/>
    <property type="evidence" value="ECO:0007669"/>
    <property type="project" value="UniProtKB-KW"/>
</dbReference>
<sequence>MPEIPIIRPPNEWNSLLVRVTRGCKWNRCRFCGIYPHLGEPGFSIRSVAEIKRDIDLLKLQHPNAETAFLGDADPLQPGVDAFVEIARYLRNAFPIKRLTCYARVSTLWKLRKDAIQILARAGLNRVHIGLESGDAEILRFHRKGQTPEMVREIAAWLKDAGIEISFYVLLGLGGRDHWQRHIQEAARLINETEPEFVRIRRLWPYESNSPFSGPESPLLHEIRNGNFNPQTPEGTVLELRLLIKQLHELSTFVTCDHGNNYVQVSGRINEDKQTMLTKIDAFLALPESDREAHYLAVGSRI</sequence>
<dbReference type="GO" id="GO:0003824">
    <property type="term" value="F:catalytic activity"/>
    <property type="evidence" value="ECO:0007669"/>
    <property type="project" value="InterPro"/>
</dbReference>
<organism evidence="7 8">
    <name type="scientific">Candidatus Brocadia carolinensis</name>
    <dbReference type="NCBI Taxonomy" id="1004156"/>
    <lineage>
        <taxon>Bacteria</taxon>
        <taxon>Pseudomonadati</taxon>
        <taxon>Planctomycetota</taxon>
        <taxon>Candidatus Brocadiia</taxon>
        <taxon>Candidatus Brocadiales</taxon>
        <taxon>Candidatus Brocadiaceae</taxon>
        <taxon>Candidatus Brocadia</taxon>
    </lineage>
</organism>
<dbReference type="AlphaFoldDB" id="A0A1V4ATJ1"/>
<name>A0A1V4ATJ1_9BACT</name>
<dbReference type="InterPro" id="IPR013785">
    <property type="entry name" value="Aldolase_TIM"/>
</dbReference>
<reference evidence="7 8" key="1">
    <citation type="journal article" date="2017" name="Water Res.">
        <title>Discovery and metagenomic analysis of an anammox bacterial enrichment related to Candidatus "Brocadia caroliniensis" in a full-scale glycerol-fed nitritation-denitritation separate centrate treatment process.</title>
        <authorList>
            <person name="Park H."/>
            <person name="Brotto A.C."/>
            <person name="van Loosdrecht M.C."/>
            <person name="Chandran K."/>
        </authorList>
    </citation>
    <scope>NUCLEOTIDE SEQUENCE [LARGE SCALE GENOMIC DNA]</scope>
    <source>
        <strain evidence="7">26THWARD</strain>
    </source>
</reference>
<dbReference type="InterPro" id="IPR007197">
    <property type="entry name" value="rSAM"/>
</dbReference>
<dbReference type="InterPro" id="IPR058240">
    <property type="entry name" value="rSAM_sf"/>
</dbReference>
<keyword evidence="5" id="KW-0411">Iron-sulfur</keyword>
<comment type="caution">
    <text evidence="7">The sequence shown here is derived from an EMBL/GenBank/DDBJ whole genome shotgun (WGS) entry which is preliminary data.</text>
</comment>